<proteinExistence type="predicted"/>
<dbReference type="RefSeq" id="WP_009488778.1">
    <property type="nucleotide sequence ID" value="NZ_AMYT01000011.1"/>
</dbReference>
<dbReference type="EMBL" id="AMYT01000011">
    <property type="protein sequence ID" value="EKU27576.1"/>
    <property type="molecule type" value="Genomic_DNA"/>
</dbReference>
<dbReference type="PRINTS" id="PR00413">
    <property type="entry name" value="HADHALOGNASE"/>
</dbReference>
<dbReference type="GO" id="GO:0005829">
    <property type="term" value="C:cytosol"/>
    <property type="evidence" value="ECO:0007669"/>
    <property type="project" value="TreeGrafter"/>
</dbReference>
<keyword evidence="2" id="KW-1185">Reference proteome</keyword>
<protein>
    <submittedName>
        <fullName evidence="1">Haloacid dehalogenase-like family hydrolase</fullName>
    </submittedName>
</protein>
<gene>
    <name evidence="1" type="ORF">C683_0357</name>
</gene>
<dbReference type="eggNOG" id="COG0637">
    <property type="taxonomic scope" value="Bacteria"/>
</dbReference>
<dbReference type="Proteomes" id="UP000016057">
    <property type="component" value="Unassembled WGS sequence"/>
</dbReference>
<dbReference type="InterPro" id="IPR050155">
    <property type="entry name" value="HAD-like_hydrolase_sf"/>
</dbReference>
<dbReference type="SFLD" id="SFLDG01129">
    <property type="entry name" value="C1.5:_HAD__Beta-PGM__Phosphata"/>
    <property type="match status" value="1"/>
</dbReference>
<dbReference type="OrthoDB" id="9797743at2"/>
<dbReference type="Gene3D" id="3.40.50.1000">
    <property type="entry name" value="HAD superfamily/HAD-like"/>
    <property type="match status" value="1"/>
</dbReference>
<organism evidence="1 2">
    <name type="scientific">Catellicoccus marimammalium M35/04/3</name>
    <dbReference type="NCBI Taxonomy" id="1234409"/>
    <lineage>
        <taxon>Bacteria</taxon>
        <taxon>Bacillati</taxon>
        <taxon>Bacillota</taxon>
        <taxon>Bacilli</taxon>
        <taxon>Lactobacillales</taxon>
        <taxon>Enterococcaceae</taxon>
        <taxon>Catellicoccus</taxon>
    </lineage>
</organism>
<dbReference type="SFLD" id="SFLDS00003">
    <property type="entry name" value="Haloacid_Dehalogenase"/>
    <property type="match status" value="1"/>
</dbReference>
<dbReference type="SUPFAM" id="SSF56784">
    <property type="entry name" value="HAD-like"/>
    <property type="match status" value="1"/>
</dbReference>
<comment type="caution">
    <text evidence="1">The sequence shown here is derived from an EMBL/GenBank/DDBJ whole genome shotgun (WGS) entry which is preliminary data.</text>
</comment>
<dbReference type="NCBIfam" id="TIGR01509">
    <property type="entry name" value="HAD-SF-IA-v3"/>
    <property type="match status" value="1"/>
</dbReference>
<dbReference type="InterPro" id="IPR006439">
    <property type="entry name" value="HAD-SF_hydro_IA"/>
</dbReference>
<dbReference type="SFLD" id="SFLDG01135">
    <property type="entry name" value="C1.5.6:_HAD__Beta-PGM__Phospha"/>
    <property type="match status" value="1"/>
</dbReference>
<evidence type="ECO:0000313" key="1">
    <source>
        <dbReference type="EMBL" id="EKU27576.1"/>
    </source>
</evidence>
<name>K8ZPV4_9ENTE</name>
<dbReference type="GO" id="GO:0008967">
    <property type="term" value="F:phosphoglycolate phosphatase activity"/>
    <property type="evidence" value="ECO:0007669"/>
    <property type="project" value="TreeGrafter"/>
</dbReference>
<accession>K8ZPV4</accession>
<sequence length="217" mass="24833">MKKIKAVIFDMDGVIVDTEQAYQERRKAFMASLGYPTDTIDWYQFIGETFSSLWHLVEPWVDISCQELQEKYVAYKKEHPLSYLDMENKEMVETILSLKEKGYLLGLASSSTKKDIQRCLEELQLTHVFQKIRSGEEFPKTKPHPAIYQQIIEDLGVSNEEAIAVEDSEVGITAAKKAGLTIIAYHQPQYGQDPSCADFIVRTPKEILSFITSEEKI</sequence>
<keyword evidence="1" id="KW-0378">Hydrolase</keyword>
<dbReference type="Pfam" id="PF13419">
    <property type="entry name" value="HAD_2"/>
    <property type="match status" value="1"/>
</dbReference>
<reference evidence="1 2" key="1">
    <citation type="journal article" date="2013" name="Genome Announc.">
        <title>Draft Genome Sequence of Catellicoccus marimammalium, a Novel Species Commonly Found in Gull Feces.</title>
        <authorList>
            <person name="Weigand M.R."/>
            <person name="Ryu H."/>
            <person name="Bozcek L."/>
            <person name="Konstantinidis K.T."/>
            <person name="Santo Domingo J.W."/>
        </authorList>
    </citation>
    <scope>NUCLEOTIDE SEQUENCE [LARGE SCALE GENOMIC DNA]</scope>
    <source>
        <strain evidence="1 2">M35/04/3</strain>
    </source>
</reference>
<dbReference type="InterPro" id="IPR041492">
    <property type="entry name" value="HAD_2"/>
</dbReference>
<dbReference type="GO" id="GO:0006281">
    <property type="term" value="P:DNA repair"/>
    <property type="evidence" value="ECO:0007669"/>
    <property type="project" value="TreeGrafter"/>
</dbReference>
<dbReference type="STRING" id="1234409.C683_0357"/>
<dbReference type="PANTHER" id="PTHR43434">
    <property type="entry name" value="PHOSPHOGLYCOLATE PHOSPHATASE"/>
    <property type="match status" value="1"/>
</dbReference>
<dbReference type="InterPro" id="IPR023198">
    <property type="entry name" value="PGP-like_dom2"/>
</dbReference>
<dbReference type="AlphaFoldDB" id="K8ZPV4"/>
<dbReference type="InterPro" id="IPR023214">
    <property type="entry name" value="HAD_sf"/>
</dbReference>
<dbReference type="Gene3D" id="1.10.150.240">
    <property type="entry name" value="Putative phosphatase, domain 2"/>
    <property type="match status" value="1"/>
</dbReference>
<dbReference type="InterPro" id="IPR036412">
    <property type="entry name" value="HAD-like_sf"/>
</dbReference>
<dbReference type="PANTHER" id="PTHR43434:SF1">
    <property type="entry name" value="PHOSPHOGLYCOLATE PHOSPHATASE"/>
    <property type="match status" value="1"/>
</dbReference>
<evidence type="ECO:0000313" key="2">
    <source>
        <dbReference type="Proteomes" id="UP000016057"/>
    </source>
</evidence>
<dbReference type="NCBIfam" id="TIGR01549">
    <property type="entry name" value="HAD-SF-IA-v1"/>
    <property type="match status" value="1"/>
</dbReference>